<name>A0ABY8XXB7_9PSEU</name>
<dbReference type="InterPro" id="IPR024520">
    <property type="entry name" value="DUF3558"/>
</dbReference>
<feature type="compositionally biased region" description="Low complexity" evidence="1">
    <location>
        <begin position="44"/>
        <end position="53"/>
    </location>
</feature>
<organism evidence="3 4">
    <name type="scientific">Amycolatopsis nalaikhensis</name>
    <dbReference type="NCBI Taxonomy" id="715472"/>
    <lineage>
        <taxon>Bacteria</taxon>
        <taxon>Bacillati</taxon>
        <taxon>Actinomycetota</taxon>
        <taxon>Actinomycetes</taxon>
        <taxon>Pseudonocardiales</taxon>
        <taxon>Pseudonocardiaceae</taxon>
        <taxon>Amycolatopsis</taxon>
    </lineage>
</organism>
<accession>A0ABY8XXB7</accession>
<dbReference type="Pfam" id="PF12079">
    <property type="entry name" value="DUF3558"/>
    <property type="match status" value="1"/>
</dbReference>
<gene>
    <name evidence="3" type="ORF">QP939_16430</name>
</gene>
<feature type="chain" id="PRO_5045584225" evidence="2">
    <location>
        <begin position="20"/>
        <end position="207"/>
    </location>
</feature>
<keyword evidence="2" id="KW-0732">Signal</keyword>
<dbReference type="EMBL" id="CP127173">
    <property type="protein sequence ID" value="WIV60086.1"/>
    <property type="molecule type" value="Genomic_DNA"/>
</dbReference>
<evidence type="ECO:0000313" key="3">
    <source>
        <dbReference type="EMBL" id="WIV60086.1"/>
    </source>
</evidence>
<evidence type="ECO:0000313" key="4">
    <source>
        <dbReference type="Proteomes" id="UP001227101"/>
    </source>
</evidence>
<dbReference type="RefSeq" id="WP_285457648.1">
    <property type="nucleotide sequence ID" value="NZ_CP127173.1"/>
</dbReference>
<evidence type="ECO:0000256" key="1">
    <source>
        <dbReference type="SAM" id="MobiDB-lite"/>
    </source>
</evidence>
<keyword evidence="4" id="KW-1185">Reference proteome</keyword>
<dbReference type="PROSITE" id="PS51257">
    <property type="entry name" value="PROKAR_LIPOPROTEIN"/>
    <property type="match status" value="1"/>
</dbReference>
<feature type="region of interest" description="Disordered" evidence="1">
    <location>
        <begin position="19"/>
        <end position="54"/>
    </location>
</feature>
<dbReference type="Proteomes" id="UP001227101">
    <property type="component" value="Chromosome"/>
</dbReference>
<feature type="signal peptide" evidence="2">
    <location>
        <begin position="1"/>
        <end position="19"/>
    </location>
</feature>
<proteinExistence type="predicted"/>
<sequence length="207" mass="20870">MRRVLLLACVGSLVLSACSPETSGTASPVNTPSSAETSGTSADVPGPGVPEVESPIDTARFASEPCSALTDSQVTEVFGGPVTPKPDLNAPAGPTCGWDPADGSGASVHVIFSPPDDNLGLTGVYRARGTNYKLFEPLAPIDGFPAVVYGTSDLRSQGVCSVAIGTSDHATVDLTVTQTRAKVGKADPCQAAQTVAAKVISSLKGGN</sequence>
<feature type="compositionally biased region" description="Polar residues" evidence="1">
    <location>
        <begin position="19"/>
        <end position="41"/>
    </location>
</feature>
<reference evidence="3 4" key="1">
    <citation type="submission" date="2023-06" db="EMBL/GenBank/DDBJ databases">
        <authorList>
            <person name="Oyuntsetseg B."/>
            <person name="Kim S.B."/>
        </authorList>
    </citation>
    <scope>NUCLEOTIDE SEQUENCE [LARGE SCALE GENOMIC DNA]</scope>
    <source>
        <strain evidence="3 4">2-2</strain>
    </source>
</reference>
<evidence type="ECO:0000256" key="2">
    <source>
        <dbReference type="SAM" id="SignalP"/>
    </source>
</evidence>
<protein>
    <submittedName>
        <fullName evidence="3">DUF3558 domain-containing protein</fullName>
    </submittedName>
</protein>